<dbReference type="GO" id="GO:0102208">
    <property type="term" value="F:2-polyprenyl-6-hydroxyphenol methylase activity"/>
    <property type="evidence" value="ECO:0007669"/>
    <property type="project" value="UniProtKB-EC"/>
</dbReference>
<dbReference type="GO" id="GO:0061542">
    <property type="term" value="F:3-demethylubiquinol 3-O-methyltransferase activity"/>
    <property type="evidence" value="ECO:0007669"/>
    <property type="project" value="UniProtKB-EC"/>
</dbReference>
<dbReference type="PANTHER" id="PTHR43861">
    <property type="entry name" value="TRANS-ACONITATE 2-METHYLTRANSFERASE-RELATED"/>
    <property type="match status" value="1"/>
</dbReference>
<dbReference type="GO" id="GO:0032259">
    <property type="term" value="P:methylation"/>
    <property type="evidence" value="ECO:0007669"/>
    <property type="project" value="UniProtKB-KW"/>
</dbReference>
<dbReference type="SUPFAM" id="SSF53335">
    <property type="entry name" value="S-adenosyl-L-methionine-dependent methyltransferases"/>
    <property type="match status" value="1"/>
</dbReference>
<dbReference type="EC" id="2.1.1.222" evidence="1"/>
<gene>
    <name evidence="1" type="ORF">ACFQ1G_14265</name>
</gene>
<dbReference type="InterPro" id="IPR029063">
    <property type="entry name" value="SAM-dependent_MTases_sf"/>
</dbReference>
<sequence>MKPEERIAINKRQEEFYNRKNKNLPTRIWSYFRNGLLNRIKKGIGIEKDIYELHKSWFGDLSDKKVLDLGCYMGNSLSIYLAENSKSYLGIDLSGKGIAHLNRRLEKVKGARAEVMDFLSDDFTEKDFDLIYAYGVLHHFKDVDELIIRLQEKLRPGGIIVSHDPLQTSTPLRILRTVYRPFQSDKDWEWPFSRKTYYKFEKAFEIQERRGVLAKTKYAALLGLVPITEEKKLSKAKAWHQMDWEQSAISDSYMFKCMHLSMLMRNKTT</sequence>
<protein>
    <submittedName>
        <fullName evidence="1">Class I SAM-dependent methyltransferase</fullName>
        <ecNumber evidence="1">2.1.1.222</ecNumber>
        <ecNumber evidence="1">2.1.1.64</ecNumber>
    </submittedName>
</protein>
<keyword evidence="1" id="KW-0808">Transferase</keyword>
<dbReference type="Proteomes" id="UP001597100">
    <property type="component" value="Unassembled WGS sequence"/>
</dbReference>
<dbReference type="Gene3D" id="3.40.50.150">
    <property type="entry name" value="Vaccinia Virus protein VP39"/>
    <property type="match status" value="1"/>
</dbReference>
<comment type="caution">
    <text evidence="1">The sequence shown here is derived from an EMBL/GenBank/DDBJ whole genome shotgun (WGS) entry which is preliminary data.</text>
</comment>
<accession>A0ABW3IKV5</accession>
<organism evidence="1 2">
    <name type="scientific">Salinimicrobium gaetbulicola</name>
    <dbReference type="NCBI Taxonomy" id="999702"/>
    <lineage>
        <taxon>Bacteria</taxon>
        <taxon>Pseudomonadati</taxon>
        <taxon>Bacteroidota</taxon>
        <taxon>Flavobacteriia</taxon>
        <taxon>Flavobacteriales</taxon>
        <taxon>Flavobacteriaceae</taxon>
        <taxon>Salinimicrobium</taxon>
    </lineage>
</organism>
<keyword evidence="2" id="KW-1185">Reference proteome</keyword>
<name>A0ABW3IKV5_9FLAO</name>
<dbReference type="EMBL" id="JBHTJP010000035">
    <property type="protein sequence ID" value="MFD0977958.1"/>
    <property type="molecule type" value="Genomic_DNA"/>
</dbReference>
<dbReference type="CDD" id="cd02440">
    <property type="entry name" value="AdoMet_MTases"/>
    <property type="match status" value="1"/>
</dbReference>
<dbReference type="RefSeq" id="WP_380740674.1">
    <property type="nucleotide sequence ID" value="NZ_JBHTJP010000035.1"/>
</dbReference>
<evidence type="ECO:0000313" key="1">
    <source>
        <dbReference type="EMBL" id="MFD0977958.1"/>
    </source>
</evidence>
<proteinExistence type="predicted"/>
<evidence type="ECO:0000313" key="2">
    <source>
        <dbReference type="Proteomes" id="UP001597100"/>
    </source>
</evidence>
<reference evidence="2" key="1">
    <citation type="journal article" date="2019" name="Int. J. Syst. Evol. Microbiol.">
        <title>The Global Catalogue of Microorganisms (GCM) 10K type strain sequencing project: providing services to taxonomists for standard genome sequencing and annotation.</title>
        <authorList>
            <consortium name="The Broad Institute Genomics Platform"/>
            <consortium name="The Broad Institute Genome Sequencing Center for Infectious Disease"/>
            <person name="Wu L."/>
            <person name="Ma J."/>
        </authorList>
    </citation>
    <scope>NUCLEOTIDE SEQUENCE [LARGE SCALE GENOMIC DNA]</scope>
    <source>
        <strain evidence="2">CCUG 60898</strain>
    </source>
</reference>
<keyword evidence="1" id="KW-0489">Methyltransferase</keyword>
<dbReference type="Pfam" id="PF13489">
    <property type="entry name" value="Methyltransf_23"/>
    <property type="match status" value="1"/>
</dbReference>
<dbReference type="EC" id="2.1.1.64" evidence="1"/>